<dbReference type="EMBL" id="BK014916">
    <property type="protein sequence ID" value="DAD82360.1"/>
    <property type="molecule type" value="Genomic_DNA"/>
</dbReference>
<sequence length="137" mass="15658">MLHITEIKPTCYHLLVTGDTFEKDMIQGGVIVAKKGDLKLWQKVVAIGPSVRDIKVGDMVMIIPDHFAVKKYNKNSVQNDLDNNPILTYNFPFETVDDEKGNPHDYLYIADNDIRYVFKGYEKEESLIVPGKKMLIV</sequence>
<reference evidence="1" key="1">
    <citation type="journal article" date="2021" name="Proc. Natl. Acad. Sci. U.S.A.">
        <title>A Catalog of Tens of Thousands of Viruses from Human Metagenomes Reveals Hidden Associations with Chronic Diseases.</title>
        <authorList>
            <person name="Tisza M.J."/>
            <person name="Buck C.B."/>
        </authorList>
    </citation>
    <scope>NUCLEOTIDE SEQUENCE</scope>
    <source>
        <strain evidence="1">CtcfK29</strain>
    </source>
</reference>
<protein>
    <submittedName>
        <fullName evidence="1">MHsp60, mHsp10, Mitochondrial, Chaperonin, Complex, Symmetric</fullName>
    </submittedName>
</protein>
<proteinExistence type="predicted"/>
<name>A0A8S5MJI0_9CAUD</name>
<dbReference type="InterPro" id="IPR011032">
    <property type="entry name" value="GroES-like_sf"/>
</dbReference>
<evidence type="ECO:0000313" key="1">
    <source>
        <dbReference type="EMBL" id="DAD82360.1"/>
    </source>
</evidence>
<accession>A0A8S5MJI0</accession>
<dbReference type="SUPFAM" id="SSF50129">
    <property type="entry name" value="GroES-like"/>
    <property type="match status" value="1"/>
</dbReference>
<organism evidence="1">
    <name type="scientific">CrAss-like virus sp. ctcfK29</name>
    <dbReference type="NCBI Taxonomy" id="2826827"/>
    <lineage>
        <taxon>Viruses</taxon>
        <taxon>Duplodnaviria</taxon>
        <taxon>Heunggongvirae</taxon>
        <taxon>Uroviricota</taxon>
        <taxon>Caudoviricetes</taxon>
        <taxon>Crassvirales</taxon>
    </lineage>
</organism>